<organism evidence="4 5">
    <name type="scientific">Stachybotrys chlorohalonatus (strain IBT 40285)</name>
    <dbReference type="NCBI Taxonomy" id="1283841"/>
    <lineage>
        <taxon>Eukaryota</taxon>
        <taxon>Fungi</taxon>
        <taxon>Dikarya</taxon>
        <taxon>Ascomycota</taxon>
        <taxon>Pezizomycotina</taxon>
        <taxon>Sordariomycetes</taxon>
        <taxon>Hypocreomycetidae</taxon>
        <taxon>Hypocreales</taxon>
        <taxon>Stachybotryaceae</taxon>
        <taxon>Stachybotrys</taxon>
    </lineage>
</organism>
<dbReference type="Proteomes" id="UP000028524">
    <property type="component" value="Unassembled WGS sequence"/>
</dbReference>
<evidence type="ECO:0000256" key="1">
    <source>
        <dbReference type="ARBA" id="ARBA00023242"/>
    </source>
</evidence>
<dbReference type="EMBL" id="KL659896">
    <property type="protein sequence ID" value="KFA68358.1"/>
    <property type="molecule type" value="Genomic_DNA"/>
</dbReference>
<sequence length="755" mass="84201">MSPYELTYRSLLPRPDTSSSDDSKPPPADRASLSKGAVTFACNPCRKRKSKCDGVKPTCSPCASRQRPCVYRTPVVPAIAQHELVELQDTLQQYRRVLDLLRNAPDEEAAAMLSQLKNQDSLTEFVHAFDTRSVPSLPSTPAEVQKAPDAAARLALGFDINIRFPQAFPRLDPIEISDSYLRLLSARRATLSASRMRKRLRMHMASQIDPSTATRLSLPNLETRERLAPPALESIQAIDSRLQALKVQLWTPVNISSAFAARALSFYLVHEHPVLGLLDANLFIRDLVRGHGPFCSPLLVNSATYSQFEPHAATLSAALLEEARTLWHQDKQRDSILNISAAVFLAITCNYHGMDRSGLTYLDAGAEIGSRLSLFDCADASIPVPCLVDDDTKVAASYAVWGAFEWHTVHSIYFRRRHRIKHAPTLPIPGDTFGPKLAPYMGSTFTWVSKFWLIVHETFRDGYLAYSRSSFSNAQSAYRKFLGWSESLPPDARRGEPCANHVLIMHIWYQTVLMDVWRPFLGTARQSVKAERDFSTAAFDTSLRQLKRLILLYRRDYETTNCTMLITPGYVSLINEVLRHSDAPDAHVSFILAMRGCLAVAPWCRGLNGISKALISLASQVEIFERPGWAVDTIESVRAEAFGLASDGLYNSAYPIDLDLSREDIAAGSVEVLTHDFQELALIGRLKHRNERREEVVEDHGVWKGDPRDLTLTLSEATRTIHGEVLWPGSGTGYTNPEEADRKRHCGSGSSRQAG</sequence>
<gene>
    <name evidence="4" type="ORF">S40285_02474</name>
</gene>
<keyword evidence="5" id="KW-1185">Reference proteome</keyword>
<dbReference type="CDD" id="cd00067">
    <property type="entry name" value="GAL4"/>
    <property type="match status" value="1"/>
</dbReference>
<feature type="region of interest" description="Disordered" evidence="2">
    <location>
        <begin position="1"/>
        <end position="33"/>
    </location>
</feature>
<feature type="compositionally biased region" description="Low complexity" evidence="2">
    <location>
        <begin position="10"/>
        <end position="20"/>
    </location>
</feature>
<dbReference type="InterPro" id="IPR053187">
    <property type="entry name" value="Notoamide_regulator"/>
</dbReference>
<dbReference type="PROSITE" id="PS00463">
    <property type="entry name" value="ZN2_CY6_FUNGAL_1"/>
    <property type="match status" value="1"/>
</dbReference>
<evidence type="ECO:0000313" key="4">
    <source>
        <dbReference type="EMBL" id="KFA68358.1"/>
    </source>
</evidence>
<dbReference type="OrthoDB" id="10261408at2759"/>
<proteinExistence type="predicted"/>
<protein>
    <recommendedName>
        <fullName evidence="3">Zn(2)-C6 fungal-type domain-containing protein</fullName>
    </recommendedName>
</protein>
<accession>A0A084QWM3</accession>
<dbReference type="PANTHER" id="PTHR47256">
    <property type="entry name" value="ZN(II)2CYS6 TRANSCRIPTION FACTOR (EUROFUNG)-RELATED"/>
    <property type="match status" value="1"/>
</dbReference>
<dbReference type="Pfam" id="PF00172">
    <property type="entry name" value="Zn_clus"/>
    <property type="match status" value="1"/>
</dbReference>
<dbReference type="PANTHER" id="PTHR47256:SF1">
    <property type="entry name" value="ZN(II)2CYS6 TRANSCRIPTION FACTOR (EUROFUNG)"/>
    <property type="match status" value="1"/>
</dbReference>
<evidence type="ECO:0000256" key="2">
    <source>
        <dbReference type="SAM" id="MobiDB-lite"/>
    </source>
</evidence>
<dbReference type="HOGENOM" id="CLU_019833_0_0_1"/>
<dbReference type="AlphaFoldDB" id="A0A084QWM3"/>
<name>A0A084QWM3_STAC4</name>
<dbReference type="InterPro" id="IPR001138">
    <property type="entry name" value="Zn2Cys6_DnaBD"/>
</dbReference>
<feature type="region of interest" description="Disordered" evidence="2">
    <location>
        <begin position="727"/>
        <end position="755"/>
    </location>
</feature>
<feature type="domain" description="Zn(2)-C6 fungal-type" evidence="3">
    <location>
        <begin position="41"/>
        <end position="71"/>
    </location>
</feature>
<dbReference type="PROSITE" id="PS50048">
    <property type="entry name" value="ZN2_CY6_FUNGAL_2"/>
    <property type="match status" value="1"/>
</dbReference>
<dbReference type="Gene3D" id="4.10.240.10">
    <property type="entry name" value="Zn(2)-C6 fungal-type DNA-binding domain"/>
    <property type="match status" value="1"/>
</dbReference>
<dbReference type="InterPro" id="IPR036864">
    <property type="entry name" value="Zn2-C6_fun-type_DNA-bd_sf"/>
</dbReference>
<dbReference type="GO" id="GO:0000981">
    <property type="term" value="F:DNA-binding transcription factor activity, RNA polymerase II-specific"/>
    <property type="evidence" value="ECO:0007669"/>
    <property type="project" value="InterPro"/>
</dbReference>
<dbReference type="CDD" id="cd12148">
    <property type="entry name" value="fungal_TF_MHR"/>
    <property type="match status" value="1"/>
</dbReference>
<evidence type="ECO:0000259" key="3">
    <source>
        <dbReference type="PROSITE" id="PS50048"/>
    </source>
</evidence>
<dbReference type="SMART" id="SM00066">
    <property type="entry name" value="GAL4"/>
    <property type="match status" value="1"/>
</dbReference>
<dbReference type="OMA" id="PHIICLH"/>
<evidence type="ECO:0000313" key="5">
    <source>
        <dbReference type="Proteomes" id="UP000028524"/>
    </source>
</evidence>
<keyword evidence="1" id="KW-0539">Nucleus</keyword>
<dbReference type="InParanoid" id="A0A084QWM3"/>
<dbReference type="GO" id="GO:0008270">
    <property type="term" value="F:zinc ion binding"/>
    <property type="evidence" value="ECO:0007669"/>
    <property type="project" value="InterPro"/>
</dbReference>
<reference evidence="4 5" key="1">
    <citation type="journal article" date="2014" name="BMC Genomics">
        <title>Comparative genome sequencing reveals chemotype-specific gene clusters in the toxigenic black mold Stachybotrys.</title>
        <authorList>
            <person name="Semeiks J."/>
            <person name="Borek D."/>
            <person name="Otwinowski Z."/>
            <person name="Grishin N.V."/>
        </authorList>
    </citation>
    <scope>NUCLEOTIDE SEQUENCE [LARGE SCALE GENOMIC DNA]</scope>
    <source>
        <strain evidence="4 5">IBT 40285</strain>
    </source>
</reference>
<dbReference type="SUPFAM" id="SSF57701">
    <property type="entry name" value="Zn2/Cys6 DNA-binding domain"/>
    <property type="match status" value="1"/>
</dbReference>